<sequence length="280" mass="31817">MSLNHTHSGYSNFVLQTKFEDQYKSYLDLMQFCTVDNSLVGVPGSKIVIHTYKATDGTETLKMGEGNTKNIEVSMETSEKEIELLQNRFPWYDEELMNDPNIIKDGLNHMSVDMFNTANAKAMAEFQKATLEVKVGKFDFNAFVDGATMFNTENDKPNVFALCHKEDVASLRKNLKDDLKYVEAFVRQGYIGTVAGVNIYITKIATKGTIILATKKAVKYLNKKGTEIVQERTDENKRLNTMYSRKYGVFYFADEREAVKLTIDPELSANLLKEEKNTAK</sequence>
<accession>A8RD07</accession>
<proteinExistence type="predicted"/>
<dbReference type="AlphaFoldDB" id="A8RD07"/>
<evidence type="ECO:0000313" key="1">
    <source>
        <dbReference type="EMBL" id="EDP10956.1"/>
    </source>
</evidence>
<dbReference type="eggNOG" id="ENOG503341P">
    <property type="taxonomic scope" value="Bacteria"/>
</dbReference>
<dbReference type="STRING" id="428127.EUBDOL_01555"/>
<evidence type="ECO:0000313" key="2">
    <source>
        <dbReference type="Proteomes" id="UP000004090"/>
    </source>
</evidence>
<comment type="caution">
    <text evidence="1">The sequence shown here is derived from an EMBL/GenBank/DDBJ whole genome shotgun (WGS) entry which is preliminary data.</text>
</comment>
<gene>
    <name evidence="1" type="ORF">EUBDOL_01555</name>
</gene>
<reference evidence="1 2" key="1">
    <citation type="submission" date="2007-09" db="EMBL/GenBank/DDBJ databases">
        <title>Draft genome sequence of Eubacterium dolichum (DSM 3991).</title>
        <authorList>
            <person name="Sudarsanam P."/>
            <person name="Ley R."/>
            <person name="Guruge J."/>
            <person name="Turnbaugh P.J."/>
            <person name="Mahowald M."/>
            <person name="Liep D."/>
            <person name="Gordon J."/>
        </authorList>
    </citation>
    <scope>NUCLEOTIDE SEQUENCE [LARGE SCALE GENOMIC DNA]</scope>
    <source>
        <strain evidence="1 2">DSM 3991</strain>
    </source>
</reference>
<reference evidence="1 2" key="2">
    <citation type="submission" date="2007-09" db="EMBL/GenBank/DDBJ databases">
        <authorList>
            <person name="Fulton L."/>
            <person name="Clifton S."/>
            <person name="Fulton B."/>
            <person name="Xu J."/>
            <person name="Minx P."/>
            <person name="Pepin K.H."/>
            <person name="Johnson M."/>
            <person name="Thiruvilangam P."/>
            <person name="Bhonagiri V."/>
            <person name="Nash W.E."/>
            <person name="Mardis E.R."/>
            <person name="Wilson R.K."/>
        </authorList>
    </citation>
    <scope>NUCLEOTIDE SEQUENCE [LARGE SCALE GENOMIC DNA]</scope>
    <source>
        <strain evidence="1 2">DSM 3991</strain>
    </source>
</reference>
<organism evidence="1 2">
    <name type="scientific">Amedibacillus dolichus DSM 3991</name>
    <dbReference type="NCBI Taxonomy" id="428127"/>
    <lineage>
        <taxon>Bacteria</taxon>
        <taxon>Bacillati</taxon>
        <taxon>Bacillota</taxon>
        <taxon>Erysipelotrichia</taxon>
        <taxon>Erysipelotrichales</taxon>
        <taxon>Erysipelotrichaceae</taxon>
        <taxon>Amedibacillus</taxon>
    </lineage>
</organism>
<name>A8RD07_9FIRM</name>
<dbReference type="SUPFAM" id="SSF56563">
    <property type="entry name" value="Major capsid protein gp5"/>
    <property type="match status" value="1"/>
</dbReference>
<dbReference type="GeneID" id="92793681"/>
<dbReference type="RefSeq" id="WP_004800073.1">
    <property type="nucleotide sequence ID" value="NZ_DS483476.1"/>
</dbReference>
<dbReference type="Proteomes" id="UP000004090">
    <property type="component" value="Unassembled WGS sequence"/>
</dbReference>
<dbReference type="EMBL" id="ABAW02000021">
    <property type="protein sequence ID" value="EDP10956.1"/>
    <property type="molecule type" value="Genomic_DNA"/>
</dbReference>
<protein>
    <submittedName>
        <fullName evidence="1">Uncharacterized protein</fullName>
    </submittedName>
</protein>
<dbReference type="HOGENOM" id="CLU_902184_0_0_9"/>